<keyword evidence="5" id="KW-1185">Reference proteome</keyword>
<comment type="caution">
    <text evidence="4">The sequence shown here is derived from an EMBL/GenBank/DDBJ whole genome shotgun (WGS) entry which is preliminary data.</text>
</comment>
<dbReference type="EMBL" id="LSSK01001911">
    <property type="protein sequence ID" value="OMH78514.1"/>
    <property type="molecule type" value="Genomic_DNA"/>
</dbReference>
<dbReference type="AlphaFoldDB" id="A0A1R1PC34"/>
<feature type="transmembrane region" description="Helical" evidence="2">
    <location>
        <begin position="173"/>
        <end position="191"/>
    </location>
</feature>
<evidence type="ECO:0000256" key="2">
    <source>
        <dbReference type="SAM" id="Phobius"/>
    </source>
</evidence>
<evidence type="ECO:0000313" key="5">
    <source>
        <dbReference type="Proteomes" id="UP000188320"/>
    </source>
</evidence>
<proteinExistence type="predicted"/>
<reference evidence="5" key="1">
    <citation type="submission" date="2017-01" db="EMBL/GenBank/DDBJ databases">
        <authorList>
            <person name="Wang Y."/>
            <person name="White M."/>
            <person name="Kvist S."/>
            <person name="Moncalvo J.-M."/>
        </authorList>
    </citation>
    <scope>NUCLEOTIDE SEQUENCE [LARGE SCALE GENOMIC DNA]</scope>
    <source>
        <strain evidence="5">COL-18-3</strain>
    </source>
</reference>
<evidence type="ECO:0000256" key="1">
    <source>
        <dbReference type="SAM" id="MobiDB-lite"/>
    </source>
</evidence>
<evidence type="ECO:0000313" key="4">
    <source>
        <dbReference type="EMBL" id="OMH78514.1"/>
    </source>
</evidence>
<feature type="signal peptide" evidence="3">
    <location>
        <begin position="1"/>
        <end position="17"/>
    </location>
</feature>
<keyword evidence="3" id="KW-0732">Signal</keyword>
<dbReference type="Proteomes" id="UP000188320">
    <property type="component" value="Unassembled WGS sequence"/>
</dbReference>
<keyword evidence="2" id="KW-1133">Transmembrane helix</keyword>
<organism evidence="4 5">
    <name type="scientific">Zancudomyces culisetae</name>
    <name type="common">Gut fungus</name>
    <name type="synonym">Smittium culisetae</name>
    <dbReference type="NCBI Taxonomy" id="1213189"/>
    <lineage>
        <taxon>Eukaryota</taxon>
        <taxon>Fungi</taxon>
        <taxon>Fungi incertae sedis</taxon>
        <taxon>Zoopagomycota</taxon>
        <taxon>Kickxellomycotina</taxon>
        <taxon>Harpellomycetes</taxon>
        <taxon>Harpellales</taxon>
        <taxon>Legeriomycetaceae</taxon>
        <taxon>Zancudomyces</taxon>
    </lineage>
</organism>
<feature type="chain" id="PRO_5010167165" evidence="3">
    <location>
        <begin position="18"/>
        <end position="200"/>
    </location>
</feature>
<keyword evidence="2" id="KW-0472">Membrane</keyword>
<name>A0A1R1PC34_ZANCU</name>
<keyword evidence="2" id="KW-0812">Transmembrane</keyword>
<accession>A0A1R1PC34</accession>
<gene>
    <name evidence="4" type="ORF">AX774_g8090</name>
</gene>
<evidence type="ECO:0000256" key="3">
    <source>
        <dbReference type="SAM" id="SignalP"/>
    </source>
</evidence>
<feature type="region of interest" description="Disordered" evidence="1">
    <location>
        <begin position="110"/>
        <end position="142"/>
    </location>
</feature>
<feature type="compositionally biased region" description="Polar residues" evidence="1">
    <location>
        <begin position="111"/>
        <end position="127"/>
    </location>
</feature>
<sequence>MIYASIILLLIAVLASSGFIPDEYYSKKIYVAVLPGKDGYDLLDYKCRHWPEFSRKCKERKWRNDYDDIKAPDGAYENGWSGQNNYGNSAEYDIKVDSKDTTGEKMLVKQVDSTPKNQQDNSTSASPNEEKPKISKRGYNYDGRNPDKYDSYDCVYEYSSGYGMGRYGYRGNSSFFCFVLFLLWLSFIPTLSSDTNQCLL</sequence>
<protein>
    <submittedName>
        <fullName evidence="4">Uncharacterized protein</fullName>
    </submittedName>
</protein>